<dbReference type="AlphaFoldDB" id="A0A8B8FB48"/>
<sequence length="110" mass="12642">MNIVTNNAQTNQIRNFIDLSEDVQPIEDCSTSSIKEKNKDLVEHLQKWAVQFNVSHACANEMLKILRSTGLQVPKDIRTILHKYKVIRPIIEIENGSYLNLGIYNIVQPH</sequence>
<organism evidence="1 2">
    <name type="scientific">Sipha flava</name>
    <name type="common">yellow sugarcane aphid</name>
    <dbReference type="NCBI Taxonomy" id="143950"/>
    <lineage>
        <taxon>Eukaryota</taxon>
        <taxon>Metazoa</taxon>
        <taxon>Ecdysozoa</taxon>
        <taxon>Arthropoda</taxon>
        <taxon>Hexapoda</taxon>
        <taxon>Insecta</taxon>
        <taxon>Pterygota</taxon>
        <taxon>Neoptera</taxon>
        <taxon>Paraneoptera</taxon>
        <taxon>Hemiptera</taxon>
        <taxon>Sternorrhyncha</taxon>
        <taxon>Aphidomorpha</taxon>
        <taxon>Aphidoidea</taxon>
        <taxon>Aphididae</taxon>
        <taxon>Sipha</taxon>
    </lineage>
</organism>
<dbReference type="OrthoDB" id="10062362at2759"/>
<keyword evidence="1" id="KW-1185">Reference proteome</keyword>
<gene>
    <name evidence="2" type="primary">LOC112681527</name>
</gene>
<evidence type="ECO:0000313" key="2">
    <source>
        <dbReference type="RefSeq" id="XP_025407560.1"/>
    </source>
</evidence>
<dbReference type="RefSeq" id="XP_025407560.1">
    <property type="nucleotide sequence ID" value="XM_025551775.1"/>
</dbReference>
<proteinExistence type="predicted"/>
<dbReference type="GeneID" id="112681527"/>
<protein>
    <submittedName>
        <fullName evidence="2">Uncharacterized protein LOC112681527</fullName>
    </submittedName>
</protein>
<evidence type="ECO:0000313" key="1">
    <source>
        <dbReference type="Proteomes" id="UP000694846"/>
    </source>
</evidence>
<reference evidence="2" key="1">
    <citation type="submission" date="2025-08" db="UniProtKB">
        <authorList>
            <consortium name="RefSeq"/>
        </authorList>
    </citation>
    <scope>IDENTIFICATION</scope>
    <source>
        <tissue evidence="2">Whole body</tissue>
    </source>
</reference>
<name>A0A8B8FB48_9HEMI</name>
<dbReference type="Proteomes" id="UP000694846">
    <property type="component" value="Unplaced"/>
</dbReference>
<accession>A0A8B8FB48</accession>